<dbReference type="OrthoDB" id="5952641at2"/>
<evidence type="ECO:0000256" key="2">
    <source>
        <dbReference type="SAM" id="SignalP"/>
    </source>
</evidence>
<evidence type="ECO:0000256" key="1">
    <source>
        <dbReference type="SAM" id="MobiDB-lite"/>
    </source>
</evidence>
<organism evidence="3 4">
    <name type="scientific">Luteibacter pinisoli</name>
    <dbReference type="NCBI Taxonomy" id="2589080"/>
    <lineage>
        <taxon>Bacteria</taxon>
        <taxon>Pseudomonadati</taxon>
        <taxon>Pseudomonadota</taxon>
        <taxon>Gammaproteobacteria</taxon>
        <taxon>Lysobacterales</taxon>
        <taxon>Rhodanobacteraceae</taxon>
        <taxon>Luteibacter</taxon>
    </lineage>
</organism>
<accession>A0A4Y5YYP0</accession>
<feature type="region of interest" description="Disordered" evidence="1">
    <location>
        <begin position="123"/>
        <end position="144"/>
    </location>
</feature>
<sequence length="341" mass="36108">MTFAHATLALALALGSVAMPTRALPVVLSPAGGHTVALLAHDAHVHTEAFRKAVLLSDRVVPFKDAPVAIRNSSKFMTAVRRKVFSSTVSTFDYTPNSGGAAPLRIHARSGKSLDATLGDIVRHQTRDKSGGSTSEAGARVSDNEVAADAEDARFYPTTSDIRATNLQKKDIWVVEPSPEAGPANVSKIIHGTDAELKTLRQLEHEFERNPALKQAGGKLVGYVSQEVCHSCRAALDAFSEKYNVDITVHYLQTTGLPSSPVLADTMSEDSDIASKAGSVILRDVREKTAMELLTLPELAAPEARALAATGGVAWPDKTILERLAAAEAGDLGLPAACQGE</sequence>
<keyword evidence="2" id="KW-0732">Signal</keyword>
<reference evidence="3 4" key="1">
    <citation type="submission" date="2019-06" db="EMBL/GenBank/DDBJ databases">
        <title>A complete genome sequence for Luteibacter pinisoli MAH-14.</title>
        <authorList>
            <person name="Baltrus D.A."/>
        </authorList>
    </citation>
    <scope>NUCLEOTIDE SEQUENCE [LARGE SCALE GENOMIC DNA]</scope>
    <source>
        <strain evidence="3 4">MAH-14</strain>
    </source>
</reference>
<evidence type="ECO:0000313" key="3">
    <source>
        <dbReference type="EMBL" id="QDE38102.1"/>
    </source>
</evidence>
<name>A0A4Y5YYP0_9GAMM</name>
<gene>
    <name evidence="3" type="ORF">FIV34_02260</name>
</gene>
<dbReference type="AlphaFoldDB" id="A0A4Y5YYP0"/>
<feature type="chain" id="PRO_5021230630" evidence="2">
    <location>
        <begin position="24"/>
        <end position="341"/>
    </location>
</feature>
<keyword evidence="4" id="KW-1185">Reference proteome</keyword>
<proteinExistence type="predicted"/>
<feature type="signal peptide" evidence="2">
    <location>
        <begin position="1"/>
        <end position="23"/>
    </location>
</feature>
<dbReference type="EMBL" id="CP041046">
    <property type="protein sequence ID" value="QDE38102.1"/>
    <property type="molecule type" value="Genomic_DNA"/>
</dbReference>
<dbReference type="Proteomes" id="UP000316093">
    <property type="component" value="Chromosome"/>
</dbReference>
<protein>
    <submittedName>
        <fullName evidence="3">Uncharacterized protein</fullName>
    </submittedName>
</protein>
<evidence type="ECO:0000313" key="4">
    <source>
        <dbReference type="Proteomes" id="UP000316093"/>
    </source>
</evidence>
<dbReference type="KEGG" id="lpy:FIV34_02260"/>